<dbReference type="SUPFAM" id="SSF53927">
    <property type="entry name" value="Cytidine deaminase-like"/>
    <property type="match status" value="1"/>
</dbReference>
<organism evidence="18 19">
    <name type="scientific">Geochorda subterranea</name>
    <dbReference type="NCBI Taxonomy" id="3109564"/>
    <lineage>
        <taxon>Bacteria</taxon>
        <taxon>Bacillati</taxon>
        <taxon>Bacillota</taxon>
        <taxon>Limnochordia</taxon>
        <taxon>Limnochordales</taxon>
        <taxon>Geochordaceae</taxon>
        <taxon>Geochorda</taxon>
    </lineage>
</organism>
<dbReference type="InterPro" id="IPR002125">
    <property type="entry name" value="CMP_dCMP_dom"/>
</dbReference>
<dbReference type="InterPro" id="IPR011549">
    <property type="entry name" value="RibD_C"/>
</dbReference>
<dbReference type="InterPro" id="IPR016192">
    <property type="entry name" value="APOBEC/CMP_deaminase_Zn-bd"/>
</dbReference>
<evidence type="ECO:0000256" key="6">
    <source>
        <dbReference type="ARBA" id="ARBA00012766"/>
    </source>
</evidence>
<keyword evidence="14" id="KW-0511">Multifunctional enzyme</keyword>
<comment type="similarity">
    <text evidence="5">In the C-terminal section; belongs to the HTP reductase family.</text>
</comment>
<evidence type="ECO:0000256" key="12">
    <source>
        <dbReference type="ARBA" id="ARBA00022857"/>
    </source>
</evidence>
<dbReference type="EC" id="3.5.4.26" evidence="6"/>
<keyword evidence="12" id="KW-0521">NADP</keyword>
<keyword evidence="11" id="KW-0862">Zinc</keyword>
<dbReference type="Proteomes" id="UP001333102">
    <property type="component" value="Chromosome"/>
</dbReference>
<dbReference type="Pfam" id="PF00383">
    <property type="entry name" value="dCMP_cyt_deam_1"/>
    <property type="match status" value="1"/>
</dbReference>
<evidence type="ECO:0000256" key="7">
    <source>
        <dbReference type="ARBA" id="ARBA00013173"/>
    </source>
</evidence>
<dbReference type="NCBIfam" id="TIGR00326">
    <property type="entry name" value="eubact_ribD"/>
    <property type="match status" value="1"/>
</dbReference>
<gene>
    <name evidence="18" type="primary">ribD</name>
    <name evidence="18" type="ORF">VLY81_12260</name>
</gene>
<sequence>MAPALPACSAPRRRRATEVGARLVGVTGSLETVGLGPSQAWPAREPDPVEARYLARAIALARRAAGRTSPTRRSARSWCARAHRRRGYHRRAGEPHAEVVALRQAGEAARGATLYVTLEPCAHWGRTPPCADALIQAGVRRVVACTLDPNPRVDGRGFARLAAAGVEVVLARGELRRRVRQLNAGYEKHVTTGLPYVTVKVAMSLDGKIATASGDARWISSEASRALVHRLRARHDAVMVGVGTVLADDPLLTARPGGRARARQPLRVVVDSTARTPLASRLVTSAGPTAPVLVATTPRAPAQRLERLRERGIEVRVLPQTADGRVDLGTLMAELGRRDVLDVLVEGGGTLAGSLVASGMADRLLVFVAPVILGGVTAPTPVGGAGVARIADAWRVARWSVRAVRGSGSPPDLLIEALFDEAVRRLERP</sequence>
<dbReference type="InterPro" id="IPR002734">
    <property type="entry name" value="RibDG_C"/>
</dbReference>
<evidence type="ECO:0000256" key="15">
    <source>
        <dbReference type="ARBA" id="ARBA00049861"/>
    </source>
</evidence>
<feature type="domain" description="CMP/dCMP-type deaminase" evidence="17">
    <location>
        <begin position="48"/>
        <end position="169"/>
    </location>
</feature>
<proteinExistence type="inferred from homology"/>
<evidence type="ECO:0000256" key="9">
    <source>
        <dbReference type="ARBA" id="ARBA00022619"/>
    </source>
</evidence>
<comment type="similarity">
    <text evidence="4">In the N-terminal section; belongs to the cytidine and deoxycytidylate deaminase family.</text>
</comment>
<evidence type="ECO:0000256" key="2">
    <source>
        <dbReference type="ARBA" id="ARBA00004882"/>
    </source>
</evidence>
<keyword evidence="9" id="KW-0686">Riboflavin biosynthesis</keyword>
<dbReference type="InterPro" id="IPR016193">
    <property type="entry name" value="Cytidine_deaminase-like"/>
</dbReference>
<dbReference type="Gene3D" id="3.40.140.10">
    <property type="entry name" value="Cytidine Deaminase, domain 2"/>
    <property type="match status" value="1"/>
</dbReference>
<name>A0ABZ1BNX4_9FIRM</name>
<dbReference type="SUPFAM" id="SSF53597">
    <property type="entry name" value="Dihydrofolate reductase-like"/>
    <property type="match status" value="1"/>
</dbReference>
<dbReference type="Gene3D" id="3.40.430.10">
    <property type="entry name" value="Dihydrofolate Reductase, subunit A"/>
    <property type="match status" value="1"/>
</dbReference>
<dbReference type="Pfam" id="PF01872">
    <property type="entry name" value="RibD_C"/>
    <property type="match status" value="1"/>
</dbReference>
<evidence type="ECO:0000256" key="14">
    <source>
        <dbReference type="ARBA" id="ARBA00023268"/>
    </source>
</evidence>
<keyword evidence="18" id="KW-0378">Hydrolase</keyword>
<evidence type="ECO:0000256" key="16">
    <source>
        <dbReference type="ARBA" id="ARBA00049886"/>
    </source>
</evidence>
<dbReference type="InterPro" id="IPR024072">
    <property type="entry name" value="DHFR-like_dom_sf"/>
</dbReference>
<dbReference type="PROSITE" id="PS51747">
    <property type="entry name" value="CYT_DCMP_DEAMINASES_2"/>
    <property type="match status" value="1"/>
</dbReference>
<evidence type="ECO:0000313" key="18">
    <source>
        <dbReference type="EMBL" id="WRP14180.1"/>
    </source>
</evidence>
<dbReference type="InterPro" id="IPR004794">
    <property type="entry name" value="Eubact_RibD"/>
</dbReference>
<dbReference type="NCBIfam" id="TIGR00227">
    <property type="entry name" value="ribD_Cterm"/>
    <property type="match status" value="1"/>
</dbReference>
<keyword evidence="19" id="KW-1185">Reference proteome</keyword>
<dbReference type="EC" id="1.1.1.193" evidence="7"/>
<dbReference type="PANTHER" id="PTHR38011">
    <property type="entry name" value="DIHYDROFOLATE REDUCTASE FAMILY PROTEIN (AFU_ORTHOLOGUE AFUA_8G06820)"/>
    <property type="match status" value="1"/>
</dbReference>
<protein>
    <recommendedName>
        <fullName evidence="8">Riboflavin biosynthesis protein RibD</fullName>
        <ecNumber evidence="7">1.1.1.193</ecNumber>
        <ecNumber evidence="6">3.5.4.26</ecNumber>
    </recommendedName>
</protein>
<dbReference type="GO" id="GO:0008835">
    <property type="term" value="F:diaminohydroxyphosphoribosylaminopyrimidine deaminase activity"/>
    <property type="evidence" value="ECO:0007669"/>
    <property type="project" value="UniProtKB-EC"/>
</dbReference>
<evidence type="ECO:0000259" key="17">
    <source>
        <dbReference type="PROSITE" id="PS51747"/>
    </source>
</evidence>
<keyword evidence="13 18" id="KW-0560">Oxidoreductase</keyword>
<evidence type="ECO:0000256" key="8">
    <source>
        <dbReference type="ARBA" id="ARBA00019930"/>
    </source>
</evidence>
<evidence type="ECO:0000256" key="4">
    <source>
        <dbReference type="ARBA" id="ARBA00005259"/>
    </source>
</evidence>
<evidence type="ECO:0000313" key="19">
    <source>
        <dbReference type="Proteomes" id="UP001333102"/>
    </source>
</evidence>
<comment type="pathway">
    <text evidence="3">Cofactor biosynthesis; riboflavin biosynthesis; 5-amino-6-(D-ribitylamino)uracil from GTP: step 3/4.</text>
</comment>
<evidence type="ECO:0000256" key="11">
    <source>
        <dbReference type="ARBA" id="ARBA00022833"/>
    </source>
</evidence>
<keyword evidence="10" id="KW-0479">Metal-binding</keyword>
<comment type="pathway">
    <text evidence="2">Cofactor biosynthesis; riboflavin biosynthesis; 5-amino-6-(D-ribitylamino)uracil from GTP: step 2/4.</text>
</comment>
<evidence type="ECO:0000256" key="1">
    <source>
        <dbReference type="ARBA" id="ARBA00002151"/>
    </source>
</evidence>
<dbReference type="PANTHER" id="PTHR38011:SF7">
    <property type="entry name" value="2,5-DIAMINO-6-RIBOSYLAMINO-4(3H)-PYRIMIDINONE 5'-PHOSPHATE REDUCTASE"/>
    <property type="match status" value="1"/>
</dbReference>
<comment type="function">
    <text evidence="1">Converts 2,5-diamino-6-(ribosylamino)-4(3h)-pyrimidinone 5'-phosphate into 5-amino-6-(ribosylamino)-2,4(1h,3h)-pyrimidinedione 5'-phosphate.</text>
</comment>
<dbReference type="EMBL" id="CP141614">
    <property type="protein sequence ID" value="WRP14180.1"/>
    <property type="molecule type" value="Genomic_DNA"/>
</dbReference>
<evidence type="ECO:0000256" key="13">
    <source>
        <dbReference type="ARBA" id="ARBA00023002"/>
    </source>
</evidence>
<comment type="catalytic activity">
    <reaction evidence="15">
        <text>5-amino-6-(5-phospho-D-ribitylamino)uracil + NADP(+) = 5-amino-6-(5-phospho-D-ribosylamino)uracil + NADPH + H(+)</text>
        <dbReference type="Rhea" id="RHEA:17845"/>
        <dbReference type="ChEBI" id="CHEBI:15378"/>
        <dbReference type="ChEBI" id="CHEBI:57783"/>
        <dbReference type="ChEBI" id="CHEBI:58349"/>
        <dbReference type="ChEBI" id="CHEBI:58421"/>
        <dbReference type="ChEBI" id="CHEBI:58453"/>
        <dbReference type="EC" id="1.1.1.193"/>
    </reaction>
</comment>
<comment type="catalytic activity">
    <reaction evidence="16">
        <text>2,5-diamino-6-hydroxy-4-(5-phosphoribosylamino)-pyrimidine + H2O + H(+) = 5-amino-6-(5-phospho-D-ribosylamino)uracil + NH4(+)</text>
        <dbReference type="Rhea" id="RHEA:21868"/>
        <dbReference type="ChEBI" id="CHEBI:15377"/>
        <dbReference type="ChEBI" id="CHEBI:15378"/>
        <dbReference type="ChEBI" id="CHEBI:28938"/>
        <dbReference type="ChEBI" id="CHEBI:58453"/>
        <dbReference type="ChEBI" id="CHEBI:58614"/>
        <dbReference type="EC" id="3.5.4.26"/>
    </reaction>
</comment>
<dbReference type="InterPro" id="IPR050765">
    <property type="entry name" value="Riboflavin_Biosynth_HTPR"/>
</dbReference>
<dbReference type="PROSITE" id="PS00903">
    <property type="entry name" value="CYT_DCMP_DEAMINASES_1"/>
    <property type="match status" value="1"/>
</dbReference>
<accession>A0ABZ1BNX4</accession>
<evidence type="ECO:0000256" key="3">
    <source>
        <dbReference type="ARBA" id="ARBA00004910"/>
    </source>
</evidence>
<dbReference type="GO" id="GO:0008703">
    <property type="term" value="F:5-amino-6-(5-phosphoribosylamino)uracil reductase activity"/>
    <property type="evidence" value="ECO:0007669"/>
    <property type="project" value="UniProtKB-EC"/>
</dbReference>
<dbReference type="CDD" id="cd01284">
    <property type="entry name" value="Riboflavin_deaminase-reductase"/>
    <property type="match status" value="1"/>
</dbReference>
<reference evidence="19" key="1">
    <citation type="submission" date="2023-12" db="EMBL/GenBank/DDBJ databases">
        <title>Novel isolates from deep terrestrial aquifers shed light on the physiology and ecology of the class Limnochordia.</title>
        <authorList>
            <person name="Karnachuk O.V."/>
            <person name="Lukina A.P."/>
            <person name="Avakyan M.R."/>
            <person name="Kadnikov V."/>
            <person name="Begmatov S."/>
            <person name="Beletsky A.V."/>
            <person name="Mardanov A.V."/>
            <person name="Ravin N.V."/>
        </authorList>
    </citation>
    <scope>NUCLEOTIDE SEQUENCE [LARGE SCALE GENOMIC DNA]</scope>
    <source>
        <strain evidence="19">LN</strain>
    </source>
</reference>
<dbReference type="RefSeq" id="WP_324668482.1">
    <property type="nucleotide sequence ID" value="NZ_CP141614.1"/>
</dbReference>
<evidence type="ECO:0000256" key="5">
    <source>
        <dbReference type="ARBA" id="ARBA00007417"/>
    </source>
</evidence>
<evidence type="ECO:0000256" key="10">
    <source>
        <dbReference type="ARBA" id="ARBA00022723"/>
    </source>
</evidence>